<dbReference type="SUPFAM" id="SSF46785">
    <property type="entry name" value="Winged helix' DNA-binding domain"/>
    <property type="match status" value="1"/>
</dbReference>
<dbReference type="FunFam" id="3.40.190.290:FF:000001">
    <property type="entry name" value="Transcriptional regulator, LysR family"/>
    <property type="match status" value="1"/>
</dbReference>
<feature type="domain" description="HTH lysR-type" evidence="5">
    <location>
        <begin position="1"/>
        <end position="59"/>
    </location>
</feature>
<dbReference type="RefSeq" id="WP_107296969.1">
    <property type="nucleotide sequence ID" value="NZ_PYMB01000001.1"/>
</dbReference>
<dbReference type="PANTHER" id="PTHR30537:SF21">
    <property type="entry name" value="HTH-TYPE TRANSCRIPTIONAL REGULATOR SINR-RELATED"/>
    <property type="match status" value="1"/>
</dbReference>
<accession>A0A2T3NLD8</accession>
<dbReference type="EMBL" id="PYMB01000001">
    <property type="protein sequence ID" value="PSW16346.1"/>
    <property type="molecule type" value="Genomic_DNA"/>
</dbReference>
<keyword evidence="2" id="KW-0805">Transcription regulation</keyword>
<comment type="similarity">
    <text evidence="1">Belongs to the LysR transcriptional regulatory family.</text>
</comment>
<keyword evidence="4" id="KW-0804">Transcription</keyword>
<dbReference type="FunFam" id="1.10.10.10:FF:000001">
    <property type="entry name" value="LysR family transcriptional regulator"/>
    <property type="match status" value="1"/>
</dbReference>
<dbReference type="InterPro" id="IPR058163">
    <property type="entry name" value="LysR-type_TF_proteobact-type"/>
</dbReference>
<dbReference type="Gene3D" id="1.10.10.10">
    <property type="entry name" value="Winged helix-like DNA-binding domain superfamily/Winged helix DNA-binding domain"/>
    <property type="match status" value="1"/>
</dbReference>
<dbReference type="SUPFAM" id="SSF53850">
    <property type="entry name" value="Periplasmic binding protein-like II"/>
    <property type="match status" value="1"/>
</dbReference>
<dbReference type="GO" id="GO:0006351">
    <property type="term" value="P:DNA-templated transcription"/>
    <property type="evidence" value="ECO:0007669"/>
    <property type="project" value="TreeGrafter"/>
</dbReference>
<dbReference type="InterPro" id="IPR036390">
    <property type="entry name" value="WH_DNA-bd_sf"/>
</dbReference>
<evidence type="ECO:0000313" key="6">
    <source>
        <dbReference type="EMBL" id="PSW16346.1"/>
    </source>
</evidence>
<evidence type="ECO:0000259" key="5">
    <source>
        <dbReference type="PROSITE" id="PS50931"/>
    </source>
</evidence>
<comment type="caution">
    <text evidence="6">The sequence shown here is derived from an EMBL/GenBank/DDBJ whole genome shotgun (WGS) entry which is preliminary data.</text>
</comment>
<dbReference type="GO" id="GO:0003700">
    <property type="term" value="F:DNA-binding transcription factor activity"/>
    <property type="evidence" value="ECO:0007669"/>
    <property type="project" value="InterPro"/>
</dbReference>
<dbReference type="Pfam" id="PF03466">
    <property type="entry name" value="LysR_substrate"/>
    <property type="match status" value="1"/>
</dbReference>
<name>A0A2T3NLD8_9GAMM</name>
<dbReference type="Proteomes" id="UP000241346">
    <property type="component" value="Unassembled WGS sequence"/>
</dbReference>
<keyword evidence="3" id="KW-0238">DNA-binding</keyword>
<gene>
    <name evidence="6" type="ORF">C9J01_04930</name>
</gene>
<sequence>MKALNDLKIFIETAKQHSLSAAARNMDITPAAASAALKRLETEVGALLFIRSTRNIRLTQQGEQFLNYCEQAVGLMAEACSSISEGQAEFQGVIKLSMPSDCGRNILLGWIDEFMELHPKLEVRVQLSDGLADMYTQPVDVALRYGEPSDSSLVALPITGGNTRVLCASPDYLAEHGIPETPEDLASHNCLCFALGESLYNRWRFFHHGQEVTLVVKGNRYANDGEAVRRWALAGKGVAYKSLLDAKEDLLAGRLQQIDIGRDPELAPLYLVCASRRVINPQIQALKEFLADKAEKYLSATSLPELSKLTHNIC</sequence>
<dbReference type="GO" id="GO:0043565">
    <property type="term" value="F:sequence-specific DNA binding"/>
    <property type="evidence" value="ECO:0007669"/>
    <property type="project" value="TreeGrafter"/>
</dbReference>
<dbReference type="InterPro" id="IPR000847">
    <property type="entry name" value="LysR_HTH_N"/>
</dbReference>
<dbReference type="InterPro" id="IPR036388">
    <property type="entry name" value="WH-like_DNA-bd_sf"/>
</dbReference>
<dbReference type="Pfam" id="PF00126">
    <property type="entry name" value="HTH_1"/>
    <property type="match status" value="1"/>
</dbReference>
<reference evidence="6 7" key="1">
    <citation type="submission" date="2018-03" db="EMBL/GenBank/DDBJ databases">
        <title>Whole genome sequencing of Histamine producing bacteria.</title>
        <authorList>
            <person name="Butler K."/>
        </authorList>
    </citation>
    <scope>NUCLEOTIDE SEQUENCE [LARGE SCALE GENOMIC DNA]</scope>
    <source>
        <strain evidence="6 7">DSM 19138</strain>
    </source>
</reference>
<evidence type="ECO:0000256" key="3">
    <source>
        <dbReference type="ARBA" id="ARBA00023125"/>
    </source>
</evidence>
<evidence type="ECO:0000313" key="7">
    <source>
        <dbReference type="Proteomes" id="UP000241346"/>
    </source>
</evidence>
<dbReference type="AlphaFoldDB" id="A0A2T3NLD8"/>
<dbReference type="CDD" id="cd08422">
    <property type="entry name" value="PBP2_CrgA_like"/>
    <property type="match status" value="1"/>
</dbReference>
<evidence type="ECO:0000256" key="1">
    <source>
        <dbReference type="ARBA" id="ARBA00009437"/>
    </source>
</evidence>
<dbReference type="Gene3D" id="3.40.190.290">
    <property type="match status" value="1"/>
</dbReference>
<evidence type="ECO:0000256" key="4">
    <source>
        <dbReference type="ARBA" id="ARBA00023163"/>
    </source>
</evidence>
<proteinExistence type="inferred from homology"/>
<dbReference type="OrthoDB" id="9786526at2"/>
<dbReference type="InterPro" id="IPR005119">
    <property type="entry name" value="LysR_subst-bd"/>
</dbReference>
<dbReference type="PANTHER" id="PTHR30537">
    <property type="entry name" value="HTH-TYPE TRANSCRIPTIONAL REGULATOR"/>
    <property type="match status" value="1"/>
</dbReference>
<organism evidence="6 7">
    <name type="scientific">Photobacterium rosenbergii</name>
    <dbReference type="NCBI Taxonomy" id="294936"/>
    <lineage>
        <taxon>Bacteria</taxon>
        <taxon>Pseudomonadati</taxon>
        <taxon>Pseudomonadota</taxon>
        <taxon>Gammaproteobacteria</taxon>
        <taxon>Vibrionales</taxon>
        <taxon>Vibrionaceae</taxon>
        <taxon>Photobacterium</taxon>
    </lineage>
</organism>
<protein>
    <submittedName>
        <fullName evidence="6">LysR family transcriptional regulator</fullName>
    </submittedName>
</protein>
<dbReference type="PROSITE" id="PS50931">
    <property type="entry name" value="HTH_LYSR"/>
    <property type="match status" value="1"/>
</dbReference>
<evidence type="ECO:0000256" key="2">
    <source>
        <dbReference type="ARBA" id="ARBA00023015"/>
    </source>
</evidence>